<dbReference type="STRING" id="454.Lisr_1176"/>
<organism evidence="6 7">
    <name type="scientific">Legionella israelensis</name>
    <dbReference type="NCBI Taxonomy" id="454"/>
    <lineage>
        <taxon>Bacteria</taxon>
        <taxon>Pseudomonadati</taxon>
        <taxon>Pseudomonadota</taxon>
        <taxon>Gammaproteobacteria</taxon>
        <taxon>Legionellales</taxon>
        <taxon>Legionellaceae</taxon>
        <taxon>Legionella</taxon>
    </lineage>
</organism>
<feature type="transmembrane region" description="Helical" evidence="5">
    <location>
        <begin position="169"/>
        <end position="193"/>
    </location>
</feature>
<evidence type="ECO:0000313" key="6">
    <source>
        <dbReference type="EMBL" id="KTD26221.1"/>
    </source>
</evidence>
<dbReference type="AlphaFoldDB" id="A0A0W0W1W2"/>
<dbReference type="OrthoDB" id="8740737at2"/>
<sequence length="471" mass="53216">MGSTEHRNHMLEVAGWSLAVIIPAILWWLLKSTLLNWACINFMVIFSAALIMWIFRLVPEYAPAVFVILSTMLLGLAPQPVLLSGFESDSFFMALSVFGIGAVIVKSRLFYRLSLLTLNHLPKHRMLLQMVIFGIGALMTPVMTAQSSRVSLIAHLLEDMRKTAGFKPYSIAANGLACAAFNGSILLSVIFLTGKSSNFVLFGMLPEQAQWQYGWLNWLTAAALPAFILMLAFFIMSSWMFRSDEPIHINLVTIRKELLRLGALSINEWAALISIFALLFGLISSSWHQIPSAWISFSIFFVLLTSGILNKQDFKSSINWPFLFYLGAIIGIMQCVQEIGIDSWIIDNFTWLTNIAEDEPVWFMILIYILSWLGGFLFGTMAAPALLFTVFLPIAQHSVLNTWLIAFIVLMATEAWVFPYQSSYYLCYEETTASHKAYHLRPTLMINFWFVFIRLAAILISIPAWHVMGVL</sequence>
<feature type="transmembrane region" description="Helical" evidence="5">
    <location>
        <begin position="131"/>
        <end position="157"/>
    </location>
</feature>
<gene>
    <name evidence="6" type="primary">ybhI</name>
    <name evidence="6" type="ORF">Lisr_1176</name>
</gene>
<name>A0A0W0W1W2_9GAMM</name>
<evidence type="ECO:0000256" key="5">
    <source>
        <dbReference type="SAM" id="Phobius"/>
    </source>
</evidence>
<protein>
    <submittedName>
        <fullName evidence="6">Inner membrane protein YbhI</fullName>
    </submittedName>
</protein>
<feature type="transmembrane region" description="Helical" evidence="5">
    <location>
        <begin position="446"/>
        <end position="468"/>
    </location>
</feature>
<dbReference type="PANTHER" id="PTHR43652">
    <property type="entry name" value="BASIC AMINO ACID ANTIPORTER YFCC-RELATED"/>
    <property type="match status" value="1"/>
</dbReference>
<keyword evidence="4 5" id="KW-0472">Membrane</keyword>
<accession>A0A0W0W1W2</accession>
<dbReference type="RefSeq" id="WP_082636514.1">
    <property type="nucleotide sequence ID" value="NZ_CAAAJA010000055.1"/>
</dbReference>
<feature type="transmembrane region" description="Helical" evidence="5">
    <location>
        <begin position="37"/>
        <end position="55"/>
    </location>
</feature>
<dbReference type="GO" id="GO:0005886">
    <property type="term" value="C:plasma membrane"/>
    <property type="evidence" value="ECO:0007669"/>
    <property type="project" value="TreeGrafter"/>
</dbReference>
<dbReference type="InterPro" id="IPR001898">
    <property type="entry name" value="SLC13A/DASS"/>
</dbReference>
<dbReference type="PANTHER" id="PTHR43652:SF2">
    <property type="entry name" value="BASIC AMINO ACID ANTIPORTER YFCC-RELATED"/>
    <property type="match status" value="1"/>
</dbReference>
<keyword evidence="2 5" id="KW-0812">Transmembrane</keyword>
<evidence type="ECO:0000256" key="2">
    <source>
        <dbReference type="ARBA" id="ARBA00022692"/>
    </source>
</evidence>
<keyword evidence="3 5" id="KW-1133">Transmembrane helix</keyword>
<dbReference type="EMBL" id="LNYH01000055">
    <property type="protein sequence ID" value="KTD26221.1"/>
    <property type="molecule type" value="Genomic_DNA"/>
</dbReference>
<feature type="transmembrane region" description="Helical" evidence="5">
    <location>
        <begin position="322"/>
        <end position="341"/>
    </location>
</feature>
<dbReference type="GO" id="GO:0022857">
    <property type="term" value="F:transmembrane transporter activity"/>
    <property type="evidence" value="ECO:0007669"/>
    <property type="project" value="InterPro"/>
</dbReference>
<dbReference type="Proteomes" id="UP000054761">
    <property type="component" value="Unassembled WGS sequence"/>
</dbReference>
<evidence type="ECO:0000313" key="7">
    <source>
        <dbReference type="Proteomes" id="UP000054761"/>
    </source>
</evidence>
<feature type="transmembrane region" description="Helical" evidence="5">
    <location>
        <begin position="258"/>
        <end position="283"/>
    </location>
</feature>
<dbReference type="InterPro" id="IPR051679">
    <property type="entry name" value="DASS-Related_Transporters"/>
</dbReference>
<comment type="subcellular location">
    <subcellularLocation>
        <location evidence="1">Membrane</location>
        <topology evidence="1">Multi-pass membrane protein</topology>
    </subcellularLocation>
</comment>
<evidence type="ECO:0000256" key="1">
    <source>
        <dbReference type="ARBA" id="ARBA00004141"/>
    </source>
</evidence>
<reference evidence="6 7" key="1">
    <citation type="submission" date="2015-11" db="EMBL/GenBank/DDBJ databases">
        <title>Genomic analysis of 38 Legionella species identifies large and diverse effector repertoires.</title>
        <authorList>
            <person name="Burstein D."/>
            <person name="Amaro F."/>
            <person name="Zusman T."/>
            <person name="Lifshitz Z."/>
            <person name="Cohen O."/>
            <person name="Gilbert J.A."/>
            <person name="Pupko T."/>
            <person name="Shuman H.A."/>
            <person name="Segal G."/>
        </authorList>
    </citation>
    <scope>NUCLEOTIDE SEQUENCE [LARGE SCALE GENOMIC DNA]</scope>
    <source>
        <strain evidence="6 7">Bercovier 4</strain>
    </source>
</reference>
<feature type="transmembrane region" description="Helical" evidence="5">
    <location>
        <begin position="61"/>
        <end position="78"/>
    </location>
</feature>
<feature type="transmembrane region" description="Helical" evidence="5">
    <location>
        <begin position="13"/>
        <end position="30"/>
    </location>
</feature>
<keyword evidence="7" id="KW-1185">Reference proteome</keyword>
<dbReference type="Pfam" id="PF00939">
    <property type="entry name" value="Na_sulph_symp"/>
    <property type="match status" value="1"/>
</dbReference>
<evidence type="ECO:0000256" key="4">
    <source>
        <dbReference type="ARBA" id="ARBA00023136"/>
    </source>
</evidence>
<comment type="caution">
    <text evidence="6">The sequence shown here is derived from an EMBL/GenBank/DDBJ whole genome shotgun (WGS) entry which is preliminary data.</text>
</comment>
<feature type="transmembrane region" description="Helical" evidence="5">
    <location>
        <begin position="361"/>
        <end position="392"/>
    </location>
</feature>
<feature type="transmembrane region" description="Helical" evidence="5">
    <location>
        <begin position="399"/>
        <end position="418"/>
    </location>
</feature>
<feature type="transmembrane region" description="Helical" evidence="5">
    <location>
        <begin position="213"/>
        <end position="237"/>
    </location>
</feature>
<feature type="transmembrane region" description="Helical" evidence="5">
    <location>
        <begin position="289"/>
        <end position="310"/>
    </location>
</feature>
<evidence type="ECO:0000256" key="3">
    <source>
        <dbReference type="ARBA" id="ARBA00022989"/>
    </source>
</evidence>
<proteinExistence type="predicted"/>
<feature type="transmembrane region" description="Helical" evidence="5">
    <location>
        <begin position="90"/>
        <end position="111"/>
    </location>
</feature>
<dbReference type="PATRIC" id="fig|454.4.peg.1266"/>